<feature type="domain" description="CXC" evidence="9">
    <location>
        <begin position="437"/>
        <end position="542"/>
    </location>
</feature>
<dbReference type="PANTHER" id="PTHR45747:SF4">
    <property type="entry name" value="HISTONE-LYSINE N-METHYLTRANSFERASE E(Z)"/>
    <property type="match status" value="1"/>
</dbReference>
<evidence type="ECO:0000259" key="9">
    <source>
        <dbReference type="PROSITE" id="PS51633"/>
    </source>
</evidence>
<dbReference type="InterPro" id="IPR044427">
    <property type="entry name" value="LegAS4-like_SET"/>
</dbReference>
<keyword evidence="3" id="KW-0949">S-adenosyl-L-methionine</keyword>
<organism evidence="10 11">
    <name type="scientific">Caenorhabditis nigoni</name>
    <dbReference type="NCBI Taxonomy" id="1611254"/>
    <lineage>
        <taxon>Eukaryota</taxon>
        <taxon>Metazoa</taxon>
        <taxon>Ecdysozoa</taxon>
        <taxon>Nematoda</taxon>
        <taxon>Chromadorea</taxon>
        <taxon>Rhabditida</taxon>
        <taxon>Rhabditina</taxon>
        <taxon>Rhabditomorpha</taxon>
        <taxon>Rhabditoidea</taxon>
        <taxon>Rhabditidae</taxon>
        <taxon>Peloderinae</taxon>
        <taxon>Caenorhabditis</taxon>
    </lineage>
</organism>
<evidence type="ECO:0000256" key="4">
    <source>
        <dbReference type="ARBA" id="ARBA00023015"/>
    </source>
</evidence>
<dbReference type="EMBL" id="PDUG01000006">
    <property type="protein sequence ID" value="PIC16324.1"/>
    <property type="molecule type" value="Genomic_DNA"/>
</dbReference>
<dbReference type="Proteomes" id="UP000230233">
    <property type="component" value="Chromosome X"/>
</dbReference>
<dbReference type="InterPro" id="IPR046341">
    <property type="entry name" value="SET_dom_sf"/>
</dbReference>
<dbReference type="PROSITE" id="PS51633">
    <property type="entry name" value="CXC"/>
    <property type="match status" value="1"/>
</dbReference>
<dbReference type="GO" id="GO:0046976">
    <property type="term" value="F:histone H3K27 methyltransferase activity"/>
    <property type="evidence" value="ECO:0007669"/>
    <property type="project" value="TreeGrafter"/>
</dbReference>
<feature type="coiled-coil region" evidence="6">
    <location>
        <begin position="426"/>
        <end position="453"/>
    </location>
</feature>
<proteinExistence type="predicted"/>
<gene>
    <name evidence="10" type="primary">Cnig_chr_X.g22969</name>
    <name evidence="10" type="ORF">B9Z55_022969</name>
</gene>
<protein>
    <submittedName>
        <fullName evidence="10">Uncharacterized protein</fullName>
    </submittedName>
</protein>
<evidence type="ECO:0000256" key="6">
    <source>
        <dbReference type="SAM" id="Coils"/>
    </source>
</evidence>
<keyword evidence="5" id="KW-0804">Transcription</keyword>
<reference evidence="11" key="1">
    <citation type="submission" date="2017-10" db="EMBL/GenBank/DDBJ databases">
        <title>Rapid genome shrinkage in a self-fertile nematode reveals novel sperm competition proteins.</title>
        <authorList>
            <person name="Yin D."/>
            <person name="Schwarz E.M."/>
            <person name="Thomas C.G."/>
            <person name="Felde R.L."/>
            <person name="Korf I.F."/>
            <person name="Cutter A.D."/>
            <person name="Schartner C.M."/>
            <person name="Ralston E.J."/>
            <person name="Meyer B.J."/>
            <person name="Haag E.S."/>
        </authorList>
    </citation>
    <scope>NUCLEOTIDE SEQUENCE [LARGE SCALE GENOMIC DNA]</scope>
    <source>
        <strain evidence="11">JU1422</strain>
    </source>
</reference>
<evidence type="ECO:0000256" key="3">
    <source>
        <dbReference type="ARBA" id="ARBA00022691"/>
    </source>
</evidence>
<evidence type="ECO:0000259" key="8">
    <source>
        <dbReference type="PROSITE" id="PS50280"/>
    </source>
</evidence>
<evidence type="ECO:0000256" key="5">
    <source>
        <dbReference type="ARBA" id="ARBA00023163"/>
    </source>
</evidence>
<dbReference type="Gene3D" id="2.170.270.10">
    <property type="entry name" value="SET domain"/>
    <property type="match status" value="1"/>
</dbReference>
<dbReference type="InterPro" id="IPR001214">
    <property type="entry name" value="SET_dom"/>
</dbReference>
<keyword evidence="2" id="KW-0808">Transferase</keyword>
<dbReference type="AlphaFoldDB" id="A0A2G5SMJ0"/>
<dbReference type="CDD" id="cd10522">
    <property type="entry name" value="SET_LegAS4-like"/>
    <property type="match status" value="1"/>
</dbReference>
<accession>A0A2G5SMJ0</accession>
<dbReference type="Pfam" id="PF00856">
    <property type="entry name" value="SET"/>
    <property type="match status" value="1"/>
</dbReference>
<dbReference type="PANTHER" id="PTHR45747">
    <property type="entry name" value="HISTONE-LYSINE N-METHYLTRANSFERASE E(Z)"/>
    <property type="match status" value="1"/>
</dbReference>
<dbReference type="SUPFAM" id="SSF82199">
    <property type="entry name" value="SET domain"/>
    <property type="match status" value="1"/>
</dbReference>
<comment type="caution">
    <text evidence="10">The sequence shown here is derived from an EMBL/GenBank/DDBJ whole genome shotgun (WGS) entry which is preliminary data.</text>
</comment>
<dbReference type="STRING" id="1611254.A0A2G5SMJ0"/>
<keyword evidence="6" id="KW-0175">Coiled coil</keyword>
<dbReference type="GO" id="GO:0003682">
    <property type="term" value="F:chromatin binding"/>
    <property type="evidence" value="ECO:0007669"/>
    <property type="project" value="TreeGrafter"/>
</dbReference>
<dbReference type="InterPro" id="IPR026489">
    <property type="entry name" value="CXC_dom"/>
</dbReference>
<evidence type="ECO:0000313" key="11">
    <source>
        <dbReference type="Proteomes" id="UP000230233"/>
    </source>
</evidence>
<sequence>MTLFLHHSSVGSDTAPPTVDPNVQLFEPMDLKSHAFKLSTEDEFRKTHDEYICVPHNSWERLDYYPLYMEEIPDDVDNQILEANLMIQEVAGPLMDQEELDAKELMRQISGGTAQQNGHRSSLQTQTDTFSRSLASLNNRSVINVPDRVIEVPKFYQHLDQNVKTKDCDIHYGTICLKEEADDRIVNRKLREHYVHIHGQFEDRFNMSEETFFKLFKNCLKKVNEKNISQDIFYYSLYTQFPNKGSQKTMSKLFPILVAKYEPGLDILALEPWKKNEEKQLRQKFVSHGNFFKIRLPVPNPADQCGVNCYHSETLPATLQNGADVLNVYYGKNGLPGTGPLKAFLPILFKTTQVVNLCETIREHENGMLSCKEVYNHLLQSCTFQAPPRLVQPSTSFKDRFRKFIRAGQLHQKKKDKKRYYRHYRETRIARENNKTQSEIKALQNELSKEVDHEPLSGPCSHFGKCGPFANDCACQDYCSPRCECDIDCPRRFPGCNCAPGQCQTEDCQCIQQRLECEKGLCHRCLDHEDNGNMSMDRKCGNFIFQRPVETLLKVSKSKVPGAGFGVFAKRDIRKGEIVGEYTGEQISENEAERRDLVYHYGTSYIYHLPYSIGALDSAIAGNETRFINHSNTPNLTTIFRTSKVEPRVAFVADQDIKKDEEMFFPYGYPEEDLKFLFSTKPADRSDHMEYVSSTGQTREKDPRNIAGPSTSSYNQPGPSSSASQAGPSTSRKRRPSDRSGPSSPAKKRKH</sequence>
<keyword evidence="4" id="KW-0805">Transcription regulation</keyword>
<evidence type="ECO:0000313" key="10">
    <source>
        <dbReference type="EMBL" id="PIC16324.1"/>
    </source>
</evidence>
<feature type="domain" description="SET" evidence="8">
    <location>
        <begin position="551"/>
        <end position="668"/>
    </location>
</feature>
<dbReference type="InterPro" id="IPR045318">
    <property type="entry name" value="EZH1/2-like"/>
</dbReference>
<dbReference type="GO" id="GO:0032259">
    <property type="term" value="P:methylation"/>
    <property type="evidence" value="ECO:0007669"/>
    <property type="project" value="UniProtKB-KW"/>
</dbReference>
<feature type="region of interest" description="Disordered" evidence="7">
    <location>
        <begin position="687"/>
        <end position="751"/>
    </location>
</feature>
<evidence type="ECO:0000256" key="7">
    <source>
        <dbReference type="SAM" id="MobiDB-lite"/>
    </source>
</evidence>
<keyword evidence="11" id="KW-1185">Reference proteome</keyword>
<evidence type="ECO:0000256" key="1">
    <source>
        <dbReference type="ARBA" id="ARBA00022603"/>
    </source>
</evidence>
<name>A0A2G5SMJ0_9PELO</name>
<dbReference type="SMART" id="SM00317">
    <property type="entry name" value="SET"/>
    <property type="match status" value="1"/>
</dbReference>
<dbReference type="OrthoDB" id="6141102at2759"/>
<dbReference type="GO" id="GO:0031507">
    <property type="term" value="P:heterochromatin formation"/>
    <property type="evidence" value="ECO:0007669"/>
    <property type="project" value="TreeGrafter"/>
</dbReference>
<evidence type="ECO:0000256" key="2">
    <source>
        <dbReference type="ARBA" id="ARBA00022679"/>
    </source>
</evidence>
<keyword evidence="1" id="KW-0489">Methyltransferase</keyword>
<feature type="compositionally biased region" description="Low complexity" evidence="7">
    <location>
        <begin position="716"/>
        <end position="729"/>
    </location>
</feature>
<dbReference type="GO" id="GO:0035098">
    <property type="term" value="C:ESC/E(Z) complex"/>
    <property type="evidence" value="ECO:0007669"/>
    <property type="project" value="TreeGrafter"/>
</dbReference>
<dbReference type="PROSITE" id="PS50280">
    <property type="entry name" value="SET"/>
    <property type="match status" value="1"/>
</dbReference>